<dbReference type="SUPFAM" id="SSF54534">
    <property type="entry name" value="FKBP-like"/>
    <property type="match status" value="1"/>
</dbReference>
<dbReference type="GO" id="GO:0005737">
    <property type="term" value="C:cytoplasm"/>
    <property type="evidence" value="ECO:0007669"/>
    <property type="project" value="UniProtKB-SubCell"/>
</dbReference>
<comment type="catalytic activity">
    <reaction evidence="1 9 10">
        <text>[protein]-peptidylproline (omega=180) = [protein]-peptidylproline (omega=0)</text>
        <dbReference type="Rhea" id="RHEA:16237"/>
        <dbReference type="Rhea" id="RHEA-COMP:10747"/>
        <dbReference type="Rhea" id="RHEA-COMP:10748"/>
        <dbReference type="ChEBI" id="CHEBI:83833"/>
        <dbReference type="ChEBI" id="CHEBI:83834"/>
        <dbReference type="EC" id="5.2.1.8"/>
    </reaction>
</comment>
<evidence type="ECO:0000256" key="4">
    <source>
        <dbReference type="ARBA" id="ARBA00022490"/>
    </source>
</evidence>
<dbReference type="PANTHER" id="PTHR47861:SF3">
    <property type="entry name" value="FKBP-TYPE PEPTIDYL-PROLYL CIS-TRANS ISOMERASE SLYD"/>
    <property type="match status" value="1"/>
</dbReference>
<comment type="subcellular location">
    <subcellularLocation>
        <location evidence="2">Cytoplasm</location>
    </subcellularLocation>
</comment>
<gene>
    <name evidence="12" type="primary">slpA</name>
    <name evidence="12" type="ORF">GCM10011309_26830</name>
</gene>
<feature type="domain" description="PPIase FKBP-type" evidence="11">
    <location>
        <begin position="2"/>
        <end position="86"/>
    </location>
</feature>
<dbReference type="InterPro" id="IPR046357">
    <property type="entry name" value="PPIase_dom_sf"/>
</dbReference>
<evidence type="ECO:0000256" key="7">
    <source>
        <dbReference type="ARBA" id="ARBA00023235"/>
    </source>
</evidence>
<protein>
    <recommendedName>
        <fullName evidence="10">Peptidyl-prolyl cis-trans isomerase</fullName>
        <ecNumber evidence="10">5.2.1.8</ecNumber>
    </recommendedName>
</protein>
<dbReference type="Proteomes" id="UP000600865">
    <property type="component" value="Unassembled WGS sequence"/>
</dbReference>
<evidence type="ECO:0000256" key="1">
    <source>
        <dbReference type="ARBA" id="ARBA00000971"/>
    </source>
</evidence>
<dbReference type="GO" id="GO:0042026">
    <property type="term" value="P:protein refolding"/>
    <property type="evidence" value="ECO:0007669"/>
    <property type="project" value="UniProtKB-ARBA"/>
</dbReference>
<keyword evidence="5 9" id="KW-0697">Rotamase</keyword>
<keyword evidence="7 9" id="KW-0413">Isomerase</keyword>
<evidence type="ECO:0000313" key="12">
    <source>
        <dbReference type="EMBL" id="GGX75248.1"/>
    </source>
</evidence>
<reference evidence="12 13" key="1">
    <citation type="journal article" date="2014" name="Int. J. Syst. Evol. Microbiol.">
        <title>Complete genome sequence of Corynebacterium casei LMG S-19264T (=DSM 44701T), isolated from a smear-ripened cheese.</title>
        <authorList>
            <consortium name="US DOE Joint Genome Institute (JGI-PGF)"/>
            <person name="Walter F."/>
            <person name="Albersmeier A."/>
            <person name="Kalinowski J."/>
            <person name="Ruckert C."/>
        </authorList>
    </citation>
    <scope>NUCLEOTIDE SEQUENCE [LARGE SCALE GENOMIC DNA]</scope>
    <source>
        <strain evidence="12 13">KCTC 23968</strain>
    </source>
</reference>
<evidence type="ECO:0000313" key="13">
    <source>
        <dbReference type="Proteomes" id="UP000600865"/>
    </source>
</evidence>
<accession>A0A918NKH2</accession>
<dbReference type="Gene3D" id="3.10.50.40">
    <property type="match status" value="1"/>
</dbReference>
<evidence type="ECO:0000256" key="9">
    <source>
        <dbReference type="PROSITE-ProRule" id="PRU00277"/>
    </source>
</evidence>
<organism evidence="12 13">
    <name type="scientific">Litorimonas cladophorae</name>
    <dbReference type="NCBI Taxonomy" id="1220491"/>
    <lineage>
        <taxon>Bacteria</taxon>
        <taxon>Pseudomonadati</taxon>
        <taxon>Pseudomonadota</taxon>
        <taxon>Alphaproteobacteria</taxon>
        <taxon>Maricaulales</taxon>
        <taxon>Robiginitomaculaceae</taxon>
    </lineage>
</organism>
<evidence type="ECO:0000256" key="10">
    <source>
        <dbReference type="RuleBase" id="RU003915"/>
    </source>
</evidence>
<keyword evidence="13" id="KW-1185">Reference proteome</keyword>
<dbReference type="AlphaFoldDB" id="A0A918NKH2"/>
<sequence length="156" mass="16726">MTKVIGFHYTLKNDAGEVLDSSAGRDPMLYLAGSGQILPALDKEMQTLSVGDKKSVSLPAKEGYGEVNPAFKMNVKLAQFPPGTEVKPGLQFKINDEPASPIFRVVNVLGEEVFIDGNHPLAGVNLNFDVEITESRDATADEIAHGHAHGVGGHHH</sequence>
<keyword evidence="6" id="KW-0143">Chaperone</keyword>
<evidence type="ECO:0000259" key="11">
    <source>
        <dbReference type="PROSITE" id="PS50059"/>
    </source>
</evidence>
<name>A0A918NKH2_9PROT</name>
<dbReference type="RefSeq" id="WP_189587057.1">
    <property type="nucleotide sequence ID" value="NZ_BMYV01000003.1"/>
</dbReference>
<dbReference type="EMBL" id="BMYV01000003">
    <property type="protein sequence ID" value="GGX75248.1"/>
    <property type="molecule type" value="Genomic_DNA"/>
</dbReference>
<evidence type="ECO:0000256" key="6">
    <source>
        <dbReference type="ARBA" id="ARBA00023186"/>
    </source>
</evidence>
<comment type="caution">
    <text evidence="12">The sequence shown here is derived from an EMBL/GenBank/DDBJ whole genome shotgun (WGS) entry which is preliminary data.</text>
</comment>
<comment type="function">
    <text evidence="8">Also involved in hydrogenase metallocenter assembly, probably by participating in the nickel insertion step. This function in hydrogenase biosynthesis requires chaperone activity and the presence of the metal-binding domain, but not PPIase activity.</text>
</comment>
<evidence type="ECO:0000256" key="5">
    <source>
        <dbReference type="ARBA" id="ARBA00023110"/>
    </source>
</evidence>
<dbReference type="GO" id="GO:0003755">
    <property type="term" value="F:peptidyl-prolyl cis-trans isomerase activity"/>
    <property type="evidence" value="ECO:0007669"/>
    <property type="project" value="UniProtKB-UniRule"/>
</dbReference>
<dbReference type="PANTHER" id="PTHR47861">
    <property type="entry name" value="FKBP-TYPE PEPTIDYL-PROLYL CIS-TRANS ISOMERASE SLYD"/>
    <property type="match status" value="1"/>
</dbReference>
<evidence type="ECO:0000256" key="3">
    <source>
        <dbReference type="ARBA" id="ARBA00006577"/>
    </source>
</evidence>
<dbReference type="EC" id="5.2.1.8" evidence="10"/>
<dbReference type="PROSITE" id="PS50059">
    <property type="entry name" value="FKBP_PPIASE"/>
    <property type="match status" value="1"/>
</dbReference>
<proteinExistence type="inferred from homology"/>
<evidence type="ECO:0000256" key="8">
    <source>
        <dbReference type="ARBA" id="ARBA00037071"/>
    </source>
</evidence>
<dbReference type="InterPro" id="IPR001179">
    <property type="entry name" value="PPIase_FKBP_dom"/>
</dbReference>
<evidence type="ECO:0000256" key="2">
    <source>
        <dbReference type="ARBA" id="ARBA00004496"/>
    </source>
</evidence>
<comment type="similarity">
    <text evidence="3 10">Belongs to the FKBP-type PPIase family.</text>
</comment>
<dbReference type="Pfam" id="PF00254">
    <property type="entry name" value="FKBP_C"/>
    <property type="match status" value="1"/>
</dbReference>
<keyword evidence="4" id="KW-0963">Cytoplasm</keyword>